<organism evidence="7 8">
    <name type="scientific">Hyphococcus flavus</name>
    <dbReference type="NCBI Taxonomy" id="1866326"/>
    <lineage>
        <taxon>Bacteria</taxon>
        <taxon>Pseudomonadati</taxon>
        <taxon>Pseudomonadota</taxon>
        <taxon>Alphaproteobacteria</taxon>
        <taxon>Parvularculales</taxon>
        <taxon>Parvularculaceae</taxon>
        <taxon>Hyphococcus</taxon>
    </lineage>
</organism>
<feature type="transmembrane region" description="Helical" evidence="5">
    <location>
        <begin position="42"/>
        <end position="67"/>
    </location>
</feature>
<dbReference type="InterPro" id="IPR007016">
    <property type="entry name" value="O-antigen_ligase-rel_domated"/>
</dbReference>
<dbReference type="PANTHER" id="PTHR37422:SF13">
    <property type="entry name" value="LIPOPOLYSACCHARIDE BIOSYNTHESIS PROTEIN PA4999-RELATED"/>
    <property type="match status" value="1"/>
</dbReference>
<evidence type="ECO:0000313" key="7">
    <source>
        <dbReference type="EMBL" id="WDI32498.1"/>
    </source>
</evidence>
<dbReference type="GO" id="GO:0016020">
    <property type="term" value="C:membrane"/>
    <property type="evidence" value="ECO:0007669"/>
    <property type="project" value="UniProtKB-SubCell"/>
</dbReference>
<feature type="transmembrane region" description="Helical" evidence="5">
    <location>
        <begin position="440"/>
        <end position="461"/>
    </location>
</feature>
<comment type="subcellular location">
    <subcellularLocation>
        <location evidence="1">Membrane</location>
        <topology evidence="1">Multi-pass membrane protein</topology>
    </subcellularLocation>
</comment>
<dbReference type="Pfam" id="PF04932">
    <property type="entry name" value="Wzy_C"/>
    <property type="match status" value="1"/>
</dbReference>
<dbReference type="RefSeq" id="WP_274494423.1">
    <property type="nucleotide sequence ID" value="NZ_CP118166.1"/>
</dbReference>
<keyword evidence="8" id="KW-1185">Reference proteome</keyword>
<feature type="transmembrane region" description="Helical" evidence="5">
    <location>
        <begin position="5"/>
        <end position="22"/>
    </location>
</feature>
<evidence type="ECO:0000256" key="4">
    <source>
        <dbReference type="ARBA" id="ARBA00023136"/>
    </source>
</evidence>
<feature type="transmembrane region" description="Helical" evidence="5">
    <location>
        <begin position="467"/>
        <end position="486"/>
    </location>
</feature>
<keyword evidence="3 5" id="KW-1133">Transmembrane helix</keyword>
<feature type="transmembrane region" description="Helical" evidence="5">
    <location>
        <begin position="79"/>
        <end position="98"/>
    </location>
</feature>
<dbReference type="EMBL" id="CP118166">
    <property type="protein sequence ID" value="WDI32498.1"/>
    <property type="molecule type" value="Genomic_DNA"/>
</dbReference>
<feature type="transmembrane region" description="Helical" evidence="5">
    <location>
        <begin position="410"/>
        <end position="428"/>
    </location>
</feature>
<sequence length="514" mass="56817">MSSHLKAFIVVFIVSAAVLFFFRKPFAELVSGKRYDMWRNVWIAVTVCVFLIPNYWLFILLAGMGALALSWAEPVKPSVFFLLLFSVPAIGAAIPGFAGINKFVDVTPQTAYTLLFLMPAMFAATHMKKLSRVGGGADLFFLLWLVLQIVLCLRGPTFTHILRTMIEEFIVLAPFYYVFSRYPKSLSDIRIMSGAYLLPVLILSAISIPEFIRSWHFYTSVTTGWFGQLPFTYTIREGLLRAYASVFDPIAWGYVAMTGVGVGLAFMNERFSLLYKSAGFALLMAGVLVSLSRGPWVGVVVTIAVFVLISPKTTLRMAQLGSVSLIAGLMSLATPYGQKILGLLPFIGDNAGDTISYRQRLLDAAGEVMMESPLFGSSEYLQHPKLQALRQGQGIIDIVNSYLQVGLKSGFVGLVLFLGVFACALLALRKAMRSARRHDPTLALYCRAYFATLIGILVTIFTTSSVFQIPMVYWCFAGVAIALARIEKHQSTQEDSSLPAEVKTTINSDQFAWK</sequence>
<feature type="transmembrane region" description="Helical" evidence="5">
    <location>
        <begin position="139"/>
        <end position="156"/>
    </location>
</feature>
<evidence type="ECO:0000256" key="5">
    <source>
        <dbReference type="SAM" id="Phobius"/>
    </source>
</evidence>
<proteinExistence type="predicted"/>
<feature type="transmembrane region" description="Helical" evidence="5">
    <location>
        <begin position="162"/>
        <end position="179"/>
    </location>
</feature>
<evidence type="ECO:0000313" key="8">
    <source>
        <dbReference type="Proteomes" id="UP001214043"/>
    </source>
</evidence>
<gene>
    <name evidence="7" type="ORF">PUV54_04725</name>
</gene>
<feature type="transmembrane region" description="Helical" evidence="5">
    <location>
        <begin position="279"/>
        <end position="308"/>
    </location>
</feature>
<reference evidence="7" key="1">
    <citation type="submission" date="2023-02" db="EMBL/GenBank/DDBJ databases">
        <title>Genome sequence of Hyphococcus flavus.</title>
        <authorList>
            <person name="Rong J.-C."/>
            <person name="Zhao Q."/>
            <person name="Yi M."/>
            <person name="Wu J.-Y."/>
        </authorList>
    </citation>
    <scope>NUCLEOTIDE SEQUENCE</scope>
    <source>
        <strain evidence="7">MCCC 1K03223</strain>
    </source>
</reference>
<dbReference type="PANTHER" id="PTHR37422">
    <property type="entry name" value="TEICHURONIC ACID BIOSYNTHESIS PROTEIN TUAE"/>
    <property type="match status" value="1"/>
</dbReference>
<accession>A0AAE9ZCQ1</accession>
<dbReference type="GO" id="GO:0016874">
    <property type="term" value="F:ligase activity"/>
    <property type="evidence" value="ECO:0007669"/>
    <property type="project" value="UniProtKB-KW"/>
</dbReference>
<dbReference type="Proteomes" id="UP001214043">
    <property type="component" value="Chromosome"/>
</dbReference>
<feature type="transmembrane region" description="Helical" evidence="5">
    <location>
        <begin position="246"/>
        <end position="267"/>
    </location>
</feature>
<feature type="transmembrane region" description="Helical" evidence="5">
    <location>
        <begin position="191"/>
        <end position="209"/>
    </location>
</feature>
<dbReference type="KEGG" id="hfl:PUV54_04725"/>
<name>A0AAE9ZCQ1_9PROT</name>
<protein>
    <submittedName>
        <fullName evidence="7">O-antigen ligase family protein</fullName>
    </submittedName>
</protein>
<keyword evidence="7" id="KW-0436">Ligase</keyword>
<dbReference type="AlphaFoldDB" id="A0AAE9ZCQ1"/>
<evidence type="ECO:0000259" key="6">
    <source>
        <dbReference type="Pfam" id="PF04932"/>
    </source>
</evidence>
<feature type="domain" description="O-antigen ligase-related" evidence="6">
    <location>
        <begin position="279"/>
        <end position="418"/>
    </location>
</feature>
<dbReference type="InterPro" id="IPR051533">
    <property type="entry name" value="WaaL-like"/>
</dbReference>
<evidence type="ECO:0000256" key="2">
    <source>
        <dbReference type="ARBA" id="ARBA00022692"/>
    </source>
</evidence>
<evidence type="ECO:0000256" key="1">
    <source>
        <dbReference type="ARBA" id="ARBA00004141"/>
    </source>
</evidence>
<evidence type="ECO:0000256" key="3">
    <source>
        <dbReference type="ARBA" id="ARBA00022989"/>
    </source>
</evidence>
<keyword evidence="2 5" id="KW-0812">Transmembrane</keyword>
<keyword evidence="4 5" id="KW-0472">Membrane</keyword>